<comment type="caution">
    <text evidence="1">The sequence shown here is derived from an EMBL/GenBank/DDBJ whole genome shotgun (WGS) entry which is preliminary data.</text>
</comment>
<name>A0A7Y6QCY7_9HYPH</name>
<dbReference type="AlphaFoldDB" id="A0A7Y6QCY7"/>
<reference evidence="1 2" key="1">
    <citation type="submission" date="2020-06" db="EMBL/GenBank/DDBJ databases">
        <authorList>
            <person name="Grouzdev D.S."/>
        </authorList>
    </citation>
    <scope>NUCLEOTIDE SEQUENCE [LARGE SCALE GENOMIC DNA]</scope>
    <source>
        <strain evidence="1 2">HO-A22</strain>
    </source>
</reference>
<dbReference type="Proteomes" id="UP000520198">
    <property type="component" value="Unassembled WGS sequence"/>
</dbReference>
<sequence length="102" mass="11628">MTSLNIGRRSVFTSSRHLPAWWIFEQKVATMQWLRERQDGNAVSPEPCYRLSDADATFRNDPVPRFLLVGYRSLSMGSTHFGHRCQKQLEPVEPADSIYGAG</sequence>
<dbReference type="EMBL" id="JABWDU010000018">
    <property type="protein sequence ID" value="NVD43339.1"/>
    <property type="molecule type" value="Genomic_DNA"/>
</dbReference>
<protein>
    <submittedName>
        <fullName evidence="1">Uncharacterized protein</fullName>
    </submittedName>
</protein>
<organism evidence="1 2">
    <name type="scientific">Ensifer oleiphilus</name>
    <dbReference type="NCBI Taxonomy" id="2742698"/>
    <lineage>
        <taxon>Bacteria</taxon>
        <taxon>Pseudomonadati</taxon>
        <taxon>Pseudomonadota</taxon>
        <taxon>Alphaproteobacteria</taxon>
        <taxon>Hyphomicrobiales</taxon>
        <taxon>Rhizobiaceae</taxon>
        <taxon>Sinorhizobium/Ensifer group</taxon>
        <taxon>Ensifer</taxon>
    </lineage>
</organism>
<accession>A0A7Y6QCY7</accession>
<gene>
    <name evidence="1" type="ORF">HT585_31240</name>
</gene>
<proteinExistence type="predicted"/>
<dbReference type="RefSeq" id="WP_176356661.1">
    <property type="nucleotide sequence ID" value="NZ_JABWDU010000018.1"/>
</dbReference>
<evidence type="ECO:0000313" key="1">
    <source>
        <dbReference type="EMBL" id="NVD43339.1"/>
    </source>
</evidence>
<keyword evidence="2" id="KW-1185">Reference proteome</keyword>
<evidence type="ECO:0000313" key="2">
    <source>
        <dbReference type="Proteomes" id="UP000520198"/>
    </source>
</evidence>